<sequence>MWISSHSATEPIGIGYILRSSDGDFILTPNQCGSVGMQPQQNLQSAKAYSQQQDGPSTNN</sequence>
<gene>
    <name evidence="2" type="ORF">FRX31_020770</name>
</gene>
<accession>A0A7J6VXT4</accession>
<reference evidence="2 3" key="1">
    <citation type="submission" date="2020-06" db="EMBL/GenBank/DDBJ databases">
        <title>Transcriptomic and genomic resources for Thalictrum thalictroides and T. hernandezii: Facilitating candidate gene discovery in an emerging model plant lineage.</title>
        <authorList>
            <person name="Arias T."/>
            <person name="Riano-Pachon D.M."/>
            <person name="Di Stilio V.S."/>
        </authorList>
    </citation>
    <scope>NUCLEOTIDE SEQUENCE [LARGE SCALE GENOMIC DNA]</scope>
    <source>
        <strain evidence="3">cv. WT478/WT964</strain>
        <tissue evidence="2">Leaves</tissue>
    </source>
</reference>
<dbReference type="AlphaFoldDB" id="A0A7J6VXT4"/>
<comment type="caution">
    <text evidence="2">The sequence shown here is derived from an EMBL/GenBank/DDBJ whole genome shotgun (WGS) entry which is preliminary data.</text>
</comment>
<evidence type="ECO:0000313" key="3">
    <source>
        <dbReference type="Proteomes" id="UP000554482"/>
    </source>
</evidence>
<protein>
    <submittedName>
        <fullName evidence="2">Uncharacterized protein</fullName>
    </submittedName>
</protein>
<keyword evidence="3" id="KW-1185">Reference proteome</keyword>
<organism evidence="2 3">
    <name type="scientific">Thalictrum thalictroides</name>
    <name type="common">Rue-anemone</name>
    <name type="synonym">Anemone thalictroides</name>
    <dbReference type="NCBI Taxonomy" id="46969"/>
    <lineage>
        <taxon>Eukaryota</taxon>
        <taxon>Viridiplantae</taxon>
        <taxon>Streptophyta</taxon>
        <taxon>Embryophyta</taxon>
        <taxon>Tracheophyta</taxon>
        <taxon>Spermatophyta</taxon>
        <taxon>Magnoliopsida</taxon>
        <taxon>Ranunculales</taxon>
        <taxon>Ranunculaceae</taxon>
        <taxon>Thalictroideae</taxon>
        <taxon>Thalictrum</taxon>
    </lineage>
</organism>
<evidence type="ECO:0000313" key="2">
    <source>
        <dbReference type="EMBL" id="KAF5189643.1"/>
    </source>
</evidence>
<name>A0A7J6VXT4_THATH</name>
<dbReference type="EMBL" id="JABWDY010025186">
    <property type="protein sequence ID" value="KAF5189643.1"/>
    <property type="molecule type" value="Genomic_DNA"/>
</dbReference>
<proteinExistence type="predicted"/>
<evidence type="ECO:0000256" key="1">
    <source>
        <dbReference type="SAM" id="MobiDB-lite"/>
    </source>
</evidence>
<dbReference type="OrthoDB" id="1301749at2759"/>
<dbReference type="Proteomes" id="UP000554482">
    <property type="component" value="Unassembled WGS sequence"/>
</dbReference>
<feature type="region of interest" description="Disordered" evidence="1">
    <location>
        <begin position="32"/>
        <end position="60"/>
    </location>
</feature>